<feature type="transmembrane region" description="Helical" evidence="1">
    <location>
        <begin position="374"/>
        <end position="392"/>
    </location>
</feature>
<gene>
    <name evidence="3" type="primary">LOC109479480</name>
</gene>
<evidence type="ECO:0000256" key="1">
    <source>
        <dbReference type="SAM" id="Phobius"/>
    </source>
</evidence>
<keyword evidence="1" id="KW-0812">Transmembrane</keyword>
<evidence type="ECO:0000313" key="2">
    <source>
        <dbReference type="Proteomes" id="UP000515135"/>
    </source>
</evidence>
<keyword evidence="2" id="KW-1185">Reference proteome</keyword>
<dbReference type="Proteomes" id="UP000515135">
    <property type="component" value="Unplaced"/>
</dbReference>
<protein>
    <submittedName>
        <fullName evidence="3">Uncharacterized protein LOC109479480</fullName>
    </submittedName>
</protein>
<name>A0A6P4ZJP3_BRABE</name>
<organism evidence="2 3">
    <name type="scientific">Branchiostoma belcheri</name>
    <name type="common">Amphioxus</name>
    <dbReference type="NCBI Taxonomy" id="7741"/>
    <lineage>
        <taxon>Eukaryota</taxon>
        <taxon>Metazoa</taxon>
        <taxon>Chordata</taxon>
        <taxon>Cephalochordata</taxon>
        <taxon>Leptocardii</taxon>
        <taxon>Amphioxiformes</taxon>
        <taxon>Branchiostomatidae</taxon>
        <taxon>Branchiostoma</taxon>
    </lineage>
</organism>
<evidence type="ECO:0000313" key="3">
    <source>
        <dbReference type="RefSeq" id="XP_019637003.1"/>
    </source>
</evidence>
<dbReference type="RefSeq" id="XP_019637003.1">
    <property type="nucleotide sequence ID" value="XM_019781444.1"/>
</dbReference>
<accession>A0A6P4ZJP3</accession>
<proteinExistence type="predicted"/>
<dbReference type="KEGG" id="bbel:109479480"/>
<sequence>MDEKKLNLETWLECWPEFPEMNEDNVKEYLKIVDKLKIFVKVADEKGSSPKTALAARAIMEAMYGLTSECKSREFAATMEHTLSDLRTIAEQLSQQDPETSWKSLEGVLNSIRSFFGQEIQDIRKDCHHDPRQGIECVTKQLQDMHKDYITNQIKWQCGLSLLMALYTLWESWTTFSILHEFSIAKENYNKALEQVVATLSDVEERLVGLINDFHQGLPVKTDAVRVLLVHMQRGTMELDKARSLLQADKNNVTARRSEHLAGSFASVINSYRSISEYLLAASAGVNPFYQTLAAVSASVGGISALVHGTMAYKCHKAIAEADALLTDIKTYETKLENTVKKTEEFLRHLHEKVNSKSATESVAEEQQMTVNTMLGVVAVTVVILAVLWEYFTYR</sequence>
<dbReference type="OrthoDB" id="10384538at2759"/>
<keyword evidence="1" id="KW-0472">Membrane</keyword>
<keyword evidence="1" id="KW-1133">Transmembrane helix</keyword>
<reference evidence="3" key="1">
    <citation type="submission" date="2025-08" db="UniProtKB">
        <authorList>
            <consortium name="RefSeq"/>
        </authorList>
    </citation>
    <scope>IDENTIFICATION</scope>
    <source>
        <tissue evidence="3">Gonad</tissue>
    </source>
</reference>
<dbReference type="GeneID" id="109479480"/>
<dbReference type="AlphaFoldDB" id="A0A6P4ZJP3"/>